<sequence>MQSLGSLVRVRHINCGTFRARIGGPALVSHVLVCEFEHGLVLVDSGLGTDDVAHATARLGAGFRLLLPALDSAETALDQLDRLGWTANDVTDVVLTHLDLDHAGGAADFPSATVHTTAVELKSAQTRSGIPAKVRYRPTHLAAIEHRSAGYVECSGELFGMAGHQLHDSVWMIPMPGHTAGHSVVAIRDPEHGWLLHAGDAFHHRRAVTGQRSGRSISMAEALFADDLKLLRTNQRRLADLSTTPGGPRVFCAHDPIQFRALIT</sequence>
<evidence type="ECO:0000259" key="6">
    <source>
        <dbReference type="SMART" id="SM00849"/>
    </source>
</evidence>
<reference evidence="7 8" key="1">
    <citation type="submission" date="2024-03" db="EMBL/GenBank/DDBJ databases">
        <title>Natural products discovery in diverse microorganisms through a two-stage MS feature dereplication strategy.</title>
        <authorList>
            <person name="Zhang R."/>
        </authorList>
    </citation>
    <scope>NUCLEOTIDE SEQUENCE [LARGE SCALE GENOMIC DNA]</scope>
    <source>
        <strain evidence="7 8">18930</strain>
    </source>
</reference>
<keyword evidence="3" id="KW-0479">Metal-binding</keyword>
<keyword evidence="5" id="KW-0862">Zinc</keyword>
<dbReference type="InterPro" id="IPR001279">
    <property type="entry name" value="Metallo-B-lactamas"/>
</dbReference>
<evidence type="ECO:0000256" key="1">
    <source>
        <dbReference type="ARBA" id="ARBA00001947"/>
    </source>
</evidence>
<dbReference type="InterPro" id="IPR036866">
    <property type="entry name" value="RibonucZ/Hydroxyglut_hydro"/>
</dbReference>
<dbReference type="Pfam" id="PF00753">
    <property type="entry name" value="Lactamase_B"/>
    <property type="match status" value="1"/>
</dbReference>
<dbReference type="RefSeq" id="WP_338891015.1">
    <property type="nucleotide sequence ID" value="NZ_CP147846.1"/>
</dbReference>
<comment type="cofactor">
    <cofactor evidence="1">
        <name>Zn(2+)</name>
        <dbReference type="ChEBI" id="CHEBI:29105"/>
    </cofactor>
</comment>
<dbReference type="SMART" id="SM00849">
    <property type="entry name" value="Lactamase_B"/>
    <property type="match status" value="1"/>
</dbReference>
<dbReference type="SUPFAM" id="SSF56281">
    <property type="entry name" value="Metallo-hydrolase/oxidoreductase"/>
    <property type="match status" value="1"/>
</dbReference>
<dbReference type="InterPro" id="IPR051013">
    <property type="entry name" value="MBL_superfamily_lactonases"/>
</dbReference>
<proteinExistence type="inferred from homology"/>
<comment type="similarity">
    <text evidence="2">Belongs to the metallo-beta-lactamase superfamily.</text>
</comment>
<accession>A0ABZ2PLQ4</accession>
<dbReference type="Gene3D" id="3.60.15.10">
    <property type="entry name" value="Ribonuclease Z/Hydroxyacylglutathione hydrolase-like"/>
    <property type="match status" value="1"/>
</dbReference>
<evidence type="ECO:0000256" key="2">
    <source>
        <dbReference type="ARBA" id="ARBA00007749"/>
    </source>
</evidence>
<evidence type="ECO:0000256" key="5">
    <source>
        <dbReference type="ARBA" id="ARBA00022833"/>
    </source>
</evidence>
<dbReference type="PANTHER" id="PTHR42978">
    <property type="entry name" value="QUORUM-QUENCHING LACTONASE YTNP-RELATED-RELATED"/>
    <property type="match status" value="1"/>
</dbReference>
<organism evidence="7 8">
    <name type="scientific">Rhodococcus sovatensis</name>
    <dbReference type="NCBI Taxonomy" id="1805840"/>
    <lineage>
        <taxon>Bacteria</taxon>
        <taxon>Bacillati</taxon>
        <taxon>Actinomycetota</taxon>
        <taxon>Actinomycetes</taxon>
        <taxon>Mycobacteriales</taxon>
        <taxon>Nocardiaceae</taxon>
        <taxon>Rhodococcus</taxon>
    </lineage>
</organism>
<keyword evidence="8" id="KW-1185">Reference proteome</keyword>
<feature type="domain" description="Metallo-beta-lactamase" evidence="6">
    <location>
        <begin position="26"/>
        <end position="254"/>
    </location>
</feature>
<gene>
    <name evidence="7" type="ORF">WDS16_05145</name>
</gene>
<evidence type="ECO:0000313" key="8">
    <source>
        <dbReference type="Proteomes" id="UP001432000"/>
    </source>
</evidence>
<evidence type="ECO:0000313" key="7">
    <source>
        <dbReference type="EMBL" id="WXG69934.1"/>
    </source>
</evidence>
<evidence type="ECO:0000256" key="4">
    <source>
        <dbReference type="ARBA" id="ARBA00022801"/>
    </source>
</evidence>
<evidence type="ECO:0000256" key="3">
    <source>
        <dbReference type="ARBA" id="ARBA00022723"/>
    </source>
</evidence>
<dbReference type="EMBL" id="CP147846">
    <property type="protein sequence ID" value="WXG69934.1"/>
    <property type="molecule type" value="Genomic_DNA"/>
</dbReference>
<protein>
    <submittedName>
        <fullName evidence="7">MBL fold metallo-hydrolase</fullName>
    </submittedName>
</protein>
<dbReference type="PANTHER" id="PTHR42978:SF7">
    <property type="entry name" value="METALLO-HYDROLASE RV2300C-RELATED"/>
    <property type="match status" value="1"/>
</dbReference>
<keyword evidence="4" id="KW-0378">Hydrolase</keyword>
<name>A0ABZ2PLQ4_9NOCA</name>
<dbReference type="Proteomes" id="UP001432000">
    <property type="component" value="Chromosome"/>
</dbReference>